<feature type="region of interest" description="Disordered" evidence="5">
    <location>
        <begin position="389"/>
        <end position="432"/>
    </location>
</feature>
<dbReference type="PANTHER" id="PTHR11088">
    <property type="entry name" value="TRNA DIMETHYLALLYLTRANSFERASE"/>
    <property type="match status" value="1"/>
</dbReference>
<evidence type="ECO:0000256" key="2">
    <source>
        <dbReference type="ARBA" id="ARBA00022679"/>
    </source>
</evidence>
<dbReference type="FunCoup" id="A0A6P8ZXG3">
    <property type="interactions" value="2145"/>
</dbReference>
<feature type="domain" description="C2H2-type" evidence="6">
    <location>
        <begin position="340"/>
        <end position="364"/>
    </location>
</feature>
<evidence type="ECO:0000256" key="1">
    <source>
        <dbReference type="ARBA" id="ARBA00005842"/>
    </source>
</evidence>
<dbReference type="RefSeq" id="XP_034249511.1">
    <property type="nucleotide sequence ID" value="XM_034393620.1"/>
</dbReference>
<dbReference type="GeneID" id="117650303"/>
<keyword evidence="4" id="KW-0067">ATP-binding</keyword>
<dbReference type="InterPro" id="IPR039657">
    <property type="entry name" value="Dimethylallyltransferase"/>
</dbReference>
<dbReference type="Gene3D" id="1.10.20.140">
    <property type="match status" value="1"/>
</dbReference>
<evidence type="ECO:0000256" key="4">
    <source>
        <dbReference type="ARBA" id="ARBA00022840"/>
    </source>
</evidence>
<dbReference type="InterPro" id="IPR013087">
    <property type="entry name" value="Znf_C2H2_type"/>
</dbReference>
<dbReference type="InterPro" id="IPR036236">
    <property type="entry name" value="Znf_C2H2_sf"/>
</dbReference>
<sequence length="432" mass="48162">MAGVPHHLLGHLQPGDNYHVHRFRAEAFRIIESLHARNKVPVVVGGTHYYVESILWKNLVGNSDASDSTADGQAPRKRPHRDQYVIAGRTFANLDDLEKLGTEELREILKEIDPASWELLQDRRKIRRSIEVFGQTGRRHSDILEEQRQAAGSVHGGALRYPKALVFWMQCDKDTLNARLARRVDAMLAQGLLEEVEAFHQQVNLKRGEQQSQDFEHSLFQSIGFKEMLPYAALSAEERASEAGKKALEQGLLLLKQRNMRYARKQEAWIRNRLLVHGRDVPPVWPLDGSDPSRWDELVAAPAAAVVEARLRGEDPDEAVIRAVPKEGTALPAKERHATYRCELCQRDLMGLQQYNIHLGTKKHRAAAAKLKKAQSELAAVLDAAVQRGDGEAGDGHGLGHGHGDEGERGGAEEDVVPRESEASPEGVRTTA</sequence>
<dbReference type="GO" id="GO:0006400">
    <property type="term" value="P:tRNA modification"/>
    <property type="evidence" value="ECO:0007669"/>
    <property type="project" value="TreeGrafter"/>
</dbReference>
<name>A0A6P8ZXG3_THRPL</name>
<dbReference type="PANTHER" id="PTHR11088:SF89">
    <property type="entry name" value="TRNA DIMETHYLALLYLTRANSFERASE"/>
    <property type="match status" value="1"/>
</dbReference>
<dbReference type="Proteomes" id="UP000515158">
    <property type="component" value="Unplaced"/>
</dbReference>
<dbReference type="GO" id="GO:0052381">
    <property type="term" value="F:tRNA dimethylallyltransferase activity"/>
    <property type="evidence" value="ECO:0007669"/>
    <property type="project" value="TreeGrafter"/>
</dbReference>
<dbReference type="InParanoid" id="A0A6P8ZXG3"/>
<gene>
    <name evidence="8" type="primary">LOC117650303</name>
</gene>
<evidence type="ECO:0000313" key="8">
    <source>
        <dbReference type="RefSeq" id="XP_034249511.1"/>
    </source>
</evidence>
<dbReference type="GO" id="GO:0005524">
    <property type="term" value="F:ATP binding"/>
    <property type="evidence" value="ECO:0007669"/>
    <property type="project" value="UniProtKB-KW"/>
</dbReference>
<evidence type="ECO:0000259" key="6">
    <source>
        <dbReference type="Pfam" id="PF12874"/>
    </source>
</evidence>
<dbReference type="KEGG" id="tpal:117650303"/>
<evidence type="ECO:0000256" key="5">
    <source>
        <dbReference type="SAM" id="MobiDB-lite"/>
    </source>
</evidence>
<dbReference type="Pfam" id="PF12874">
    <property type="entry name" value="zf-met"/>
    <property type="match status" value="1"/>
</dbReference>
<organism evidence="8">
    <name type="scientific">Thrips palmi</name>
    <name type="common">Melon thrips</name>
    <dbReference type="NCBI Taxonomy" id="161013"/>
    <lineage>
        <taxon>Eukaryota</taxon>
        <taxon>Metazoa</taxon>
        <taxon>Ecdysozoa</taxon>
        <taxon>Arthropoda</taxon>
        <taxon>Hexapoda</taxon>
        <taxon>Insecta</taxon>
        <taxon>Pterygota</taxon>
        <taxon>Neoptera</taxon>
        <taxon>Paraneoptera</taxon>
        <taxon>Thysanoptera</taxon>
        <taxon>Terebrantia</taxon>
        <taxon>Thripoidea</taxon>
        <taxon>Thripidae</taxon>
        <taxon>Thrips</taxon>
    </lineage>
</organism>
<dbReference type="SUPFAM" id="SSF57667">
    <property type="entry name" value="beta-beta-alpha zinc fingers"/>
    <property type="match status" value="1"/>
</dbReference>
<keyword evidence="3" id="KW-0547">Nucleotide-binding</keyword>
<keyword evidence="2" id="KW-0808">Transferase</keyword>
<accession>A0A6P8ZXG3</accession>
<reference evidence="8" key="1">
    <citation type="submission" date="2025-08" db="UniProtKB">
        <authorList>
            <consortium name="RefSeq"/>
        </authorList>
    </citation>
    <scope>IDENTIFICATION</scope>
    <source>
        <tissue evidence="8">Total insect</tissue>
    </source>
</reference>
<evidence type="ECO:0000313" key="7">
    <source>
        <dbReference type="Proteomes" id="UP000515158"/>
    </source>
</evidence>
<dbReference type="GO" id="GO:0005739">
    <property type="term" value="C:mitochondrion"/>
    <property type="evidence" value="ECO:0007669"/>
    <property type="project" value="TreeGrafter"/>
</dbReference>
<comment type="similarity">
    <text evidence="1">Belongs to the IPP transferase family.</text>
</comment>
<dbReference type="InterPro" id="IPR027417">
    <property type="entry name" value="P-loop_NTPase"/>
</dbReference>
<evidence type="ECO:0000256" key="3">
    <source>
        <dbReference type="ARBA" id="ARBA00022741"/>
    </source>
</evidence>
<dbReference type="Pfam" id="PF01715">
    <property type="entry name" value="IPPT"/>
    <property type="match status" value="1"/>
</dbReference>
<proteinExistence type="inferred from homology"/>
<feature type="compositionally biased region" description="Basic and acidic residues" evidence="5">
    <location>
        <begin position="402"/>
        <end position="422"/>
    </location>
</feature>
<dbReference type="Gene3D" id="3.40.50.300">
    <property type="entry name" value="P-loop containing nucleotide triphosphate hydrolases"/>
    <property type="match status" value="1"/>
</dbReference>
<dbReference type="OrthoDB" id="775260at2759"/>
<protein>
    <submittedName>
        <fullName evidence="8">tRNA dimethylallyltransferase</fullName>
    </submittedName>
</protein>
<dbReference type="AlphaFoldDB" id="A0A6P8ZXG3"/>
<keyword evidence="7" id="KW-1185">Reference proteome</keyword>